<dbReference type="PROSITE" id="PS50110">
    <property type="entry name" value="RESPONSE_REGULATORY"/>
    <property type="match status" value="1"/>
</dbReference>
<protein>
    <submittedName>
        <fullName evidence="7">Response regulator</fullName>
    </submittedName>
</protein>
<feature type="domain" description="Response regulatory" evidence="6">
    <location>
        <begin position="3"/>
        <end position="120"/>
    </location>
</feature>
<feature type="modified residue" description="4-aspartylphosphate" evidence="4">
    <location>
        <position position="55"/>
    </location>
</feature>
<dbReference type="PROSITE" id="PS01124">
    <property type="entry name" value="HTH_ARAC_FAMILY_2"/>
    <property type="match status" value="1"/>
</dbReference>
<dbReference type="SMART" id="SM00342">
    <property type="entry name" value="HTH_ARAC"/>
    <property type="match status" value="1"/>
</dbReference>
<comment type="caution">
    <text evidence="7">The sequence shown here is derived from an EMBL/GenBank/DDBJ whole genome shotgun (WGS) entry which is preliminary data.</text>
</comment>
<evidence type="ECO:0000256" key="2">
    <source>
        <dbReference type="ARBA" id="ARBA00023125"/>
    </source>
</evidence>
<dbReference type="RefSeq" id="WP_216517735.1">
    <property type="nucleotide sequence ID" value="NZ_JAHLPM010000004.1"/>
</dbReference>
<dbReference type="InterPro" id="IPR001789">
    <property type="entry name" value="Sig_transdc_resp-reg_receiver"/>
</dbReference>
<evidence type="ECO:0000256" key="1">
    <source>
        <dbReference type="ARBA" id="ARBA00023015"/>
    </source>
</evidence>
<dbReference type="Proteomes" id="UP000749471">
    <property type="component" value="Unassembled WGS sequence"/>
</dbReference>
<dbReference type="CDD" id="cd17536">
    <property type="entry name" value="REC_YesN-like"/>
    <property type="match status" value="1"/>
</dbReference>
<feature type="domain" description="HTH araC/xylS-type" evidence="5">
    <location>
        <begin position="245"/>
        <end position="343"/>
    </location>
</feature>
<evidence type="ECO:0000313" key="7">
    <source>
        <dbReference type="EMBL" id="MBU5437525.1"/>
    </source>
</evidence>
<proteinExistence type="predicted"/>
<dbReference type="InterPro" id="IPR018060">
    <property type="entry name" value="HTH_AraC"/>
</dbReference>
<sequence>MYNILIVEDEEIEKFALKSMILDNIKNVQIVGEAKNGYEAIEIIDNKTIDLAFMDINIPGINGLEVVQYLRTKHPKSNVIIITAYDKFEMAHAAIKLRVDDYLLKPVRPSVLIESVEKHLNSLDDNKVISEYNQYILKLKEEIYNQSYIESIKIVKNYIDEVYQSVYYNNLISKSLELFGMGIIDVAKSMGVSAIDELNIELNKIIDSNIYNKKKYRLYNDLKKMIDIIFLDLDNKRENSEKSTKSIINYIEINIKKGVTLEDVANYSNRNVYYLSKLFKKEMGINFIDYLTNRKIEIAKEMLSDTDMTMKNISMELGYNEPNYFSKVFRKNVGITPSKYREEALKKK</sequence>
<dbReference type="Pfam" id="PF12833">
    <property type="entry name" value="HTH_18"/>
    <property type="match status" value="1"/>
</dbReference>
<dbReference type="PANTHER" id="PTHR43280:SF10">
    <property type="entry name" value="REGULATORY PROTEIN POCR"/>
    <property type="match status" value="1"/>
</dbReference>
<evidence type="ECO:0000259" key="5">
    <source>
        <dbReference type="PROSITE" id="PS01124"/>
    </source>
</evidence>
<organism evidence="7 8">
    <name type="scientific">Tissierella simiarum</name>
    <dbReference type="NCBI Taxonomy" id="2841534"/>
    <lineage>
        <taxon>Bacteria</taxon>
        <taxon>Bacillati</taxon>
        <taxon>Bacillota</taxon>
        <taxon>Tissierellia</taxon>
        <taxon>Tissierellales</taxon>
        <taxon>Tissierellaceae</taxon>
        <taxon>Tissierella</taxon>
    </lineage>
</organism>
<evidence type="ECO:0000256" key="3">
    <source>
        <dbReference type="ARBA" id="ARBA00023163"/>
    </source>
</evidence>
<dbReference type="PROSITE" id="PS00041">
    <property type="entry name" value="HTH_ARAC_FAMILY_1"/>
    <property type="match status" value="1"/>
</dbReference>
<keyword evidence="3" id="KW-0804">Transcription</keyword>
<keyword evidence="2" id="KW-0238">DNA-binding</keyword>
<dbReference type="Pfam" id="PF00072">
    <property type="entry name" value="Response_reg"/>
    <property type="match status" value="1"/>
</dbReference>
<name>A0ABS6E3P2_9FIRM</name>
<evidence type="ECO:0000256" key="4">
    <source>
        <dbReference type="PROSITE-ProRule" id="PRU00169"/>
    </source>
</evidence>
<keyword evidence="1" id="KW-0805">Transcription regulation</keyword>
<gene>
    <name evidence="7" type="ORF">KQI42_05875</name>
</gene>
<dbReference type="PANTHER" id="PTHR43280">
    <property type="entry name" value="ARAC-FAMILY TRANSCRIPTIONAL REGULATOR"/>
    <property type="match status" value="1"/>
</dbReference>
<dbReference type="SMART" id="SM00448">
    <property type="entry name" value="REC"/>
    <property type="match status" value="1"/>
</dbReference>
<evidence type="ECO:0000259" key="6">
    <source>
        <dbReference type="PROSITE" id="PS50110"/>
    </source>
</evidence>
<evidence type="ECO:0000313" key="8">
    <source>
        <dbReference type="Proteomes" id="UP000749471"/>
    </source>
</evidence>
<keyword evidence="8" id="KW-1185">Reference proteome</keyword>
<reference evidence="7 8" key="1">
    <citation type="submission" date="2021-06" db="EMBL/GenBank/DDBJ databases">
        <authorList>
            <person name="Sun Q."/>
            <person name="Li D."/>
        </authorList>
    </citation>
    <scope>NUCLEOTIDE SEQUENCE [LARGE SCALE GENOMIC DNA]</scope>
    <source>
        <strain evidence="7 8">MSJ-40</strain>
    </source>
</reference>
<dbReference type="InterPro" id="IPR018062">
    <property type="entry name" value="HTH_AraC-typ_CS"/>
</dbReference>
<dbReference type="EMBL" id="JAHLPM010000004">
    <property type="protein sequence ID" value="MBU5437525.1"/>
    <property type="molecule type" value="Genomic_DNA"/>
</dbReference>
<accession>A0ABS6E3P2</accession>
<keyword evidence="4" id="KW-0597">Phosphoprotein</keyword>